<dbReference type="Proteomes" id="UP000326837">
    <property type="component" value="Chromosome"/>
</dbReference>
<name>A0A5K7XDH7_9BACT</name>
<accession>A0A5K7XDH7</accession>
<feature type="region of interest" description="Disordered" evidence="1">
    <location>
        <begin position="22"/>
        <end position="42"/>
    </location>
</feature>
<protein>
    <submittedName>
        <fullName evidence="2">Uncharacterized protein</fullName>
    </submittedName>
</protein>
<evidence type="ECO:0000313" key="3">
    <source>
        <dbReference type="Proteomes" id="UP000326837"/>
    </source>
</evidence>
<keyword evidence="3" id="KW-1185">Reference proteome</keyword>
<reference evidence="3" key="1">
    <citation type="submission" date="2019-10" db="EMBL/GenBank/DDBJ databases">
        <title>Lacipirellula parvula gen. nov., sp. nov., representing a lineage of planctomycetes widespread in freshwater anoxic habitats, and description of the family Lacipirellulaceae.</title>
        <authorList>
            <person name="Dedysh S.N."/>
            <person name="Kulichevskaya I.S."/>
            <person name="Beletsky A.V."/>
            <person name="Rakitin A.L."/>
            <person name="Mardanov A.V."/>
            <person name="Ivanova A.A."/>
            <person name="Saltykova V.X."/>
            <person name="Rijpstra W.I.C."/>
            <person name="Sinninghe Damste J.S."/>
            <person name="Ravin N.V."/>
        </authorList>
    </citation>
    <scope>NUCLEOTIDE SEQUENCE [LARGE SCALE GENOMIC DNA]</scope>
    <source>
        <strain evidence="3">PX69</strain>
    </source>
</reference>
<evidence type="ECO:0000256" key="1">
    <source>
        <dbReference type="SAM" id="MobiDB-lite"/>
    </source>
</evidence>
<sequence>MCSTPVGVKGSLTRAFTSSYSRNTGAQRLSASKDLSRGDEQGEDKRKLLVLNACRRQRISHVGIRHPVMRPALGAQRLSASKDLSPPSAQQLLAQGRVLNACRRQRISHHQTIRFGGARPAVLNACRRQRISHVPFNWRVATCWACSTPVGVKGSLTQLRCKAPVLARRVLNACRRQRISHTGLTL</sequence>
<gene>
    <name evidence="2" type="ORF">PLANPX_0691</name>
</gene>
<evidence type="ECO:0000313" key="2">
    <source>
        <dbReference type="EMBL" id="BBO31079.1"/>
    </source>
</evidence>
<dbReference type="EMBL" id="AP021861">
    <property type="protein sequence ID" value="BBO31079.1"/>
    <property type="molecule type" value="Genomic_DNA"/>
</dbReference>
<proteinExistence type="predicted"/>
<dbReference type="KEGG" id="lpav:PLANPX_0691"/>
<dbReference type="AlphaFoldDB" id="A0A5K7XDH7"/>
<organism evidence="2 3">
    <name type="scientific">Lacipirellula parvula</name>
    <dbReference type="NCBI Taxonomy" id="2650471"/>
    <lineage>
        <taxon>Bacteria</taxon>
        <taxon>Pseudomonadati</taxon>
        <taxon>Planctomycetota</taxon>
        <taxon>Planctomycetia</taxon>
        <taxon>Pirellulales</taxon>
        <taxon>Lacipirellulaceae</taxon>
        <taxon>Lacipirellula</taxon>
    </lineage>
</organism>